<evidence type="ECO:0000313" key="1">
    <source>
        <dbReference type="EMBL" id="EFA85779.1"/>
    </source>
</evidence>
<dbReference type="PANTHER" id="PTHR32142">
    <property type="entry name" value="B BOX-TYPE DOMAIN-CONTAINING PROTEIN-RELATED"/>
    <property type="match status" value="1"/>
</dbReference>
<organism evidence="1 2">
    <name type="scientific">Heterostelium pallidum (strain ATCC 26659 / Pp 5 / PN500)</name>
    <name type="common">Cellular slime mold</name>
    <name type="synonym">Polysphondylium pallidum</name>
    <dbReference type="NCBI Taxonomy" id="670386"/>
    <lineage>
        <taxon>Eukaryota</taxon>
        <taxon>Amoebozoa</taxon>
        <taxon>Evosea</taxon>
        <taxon>Eumycetozoa</taxon>
        <taxon>Dictyostelia</taxon>
        <taxon>Acytosteliales</taxon>
        <taxon>Acytosteliaceae</taxon>
        <taxon>Heterostelium</taxon>
    </lineage>
</organism>
<accession>D3AXV2</accession>
<name>D3AXV2_HETP5</name>
<comment type="caution">
    <text evidence="1">The sequence shown here is derived from an EMBL/GenBank/DDBJ whole genome shotgun (WGS) entry which is preliminary data.</text>
</comment>
<dbReference type="EMBL" id="ADBJ01000004">
    <property type="protein sequence ID" value="EFA85779.1"/>
    <property type="molecule type" value="Genomic_DNA"/>
</dbReference>
<dbReference type="RefSeq" id="XP_020437885.1">
    <property type="nucleotide sequence ID" value="XM_020572027.1"/>
</dbReference>
<reference evidence="1 2" key="1">
    <citation type="journal article" date="2011" name="Genome Res.">
        <title>Phylogeny-wide analysis of social amoeba genomes highlights ancient origins for complex intercellular communication.</title>
        <authorList>
            <person name="Heidel A.J."/>
            <person name="Lawal H.M."/>
            <person name="Felder M."/>
            <person name="Schilde C."/>
            <person name="Helps N.R."/>
            <person name="Tunggal B."/>
            <person name="Rivero F."/>
            <person name="John U."/>
            <person name="Schleicher M."/>
            <person name="Eichinger L."/>
            <person name="Platzer M."/>
            <person name="Noegel A.A."/>
            <person name="Schaap P."/>
            <person name="Gloeckner G."/>
        </authorList>
    </citation>
    <scope>NUCLEOTIDE SEQUENCE [LARGE SCALE GENOMIC DNA]</scope>
    <source>
        <strain evidence="2">ATCC 26659 / Pp 5 / PN500</strain>
    </source>
</reference>
<dbReference type="AlphaFoldDB" id="D3AXV2"/>
<dbReference type="SUPFAM" id="SSF140860">
    <property type="entry name" value="Pseudo ankyrin repeat-like"/>
    <property type="match status" value="1"/>
</dbReference>
<proteinExistence type="predicted"/>
<dbReference type="Proteomes" id="UP000001396">
    <property type="component" value="Unassembled WGS sequence"/>
</dbReference>
<evidence type="ECO:0008006" key="3">
    <source>
        <dbReference type="Google" id="ProtNLM"/>
    </source>
</evidence>
<keyword evidence="2" id="KW-1185">Reference proteome</keyword>
<dbReference type="InParanoid" id="D3AXV2"/>
<dbReference type="GeneID" id="31356539"/>
<protein>
    <recommendedName>
        <fullName evidence="3">Ankyrin repeat-containing protein</fullName>
    </recommendedName>
</protein>
<gene>
    <name evidence="1" type="ORF">PPL_01009</name>
</gene>
<evidence type="ECO:0000313" key="2">
    <source>
        <dbReference type="Proteomes" id="UP000001396"/>
    </source>
</evidence>
<sequence>MTNPIIKVLTNENLFKFILSKVVDLNKAGSWRRQYSHWNSLEDLVENKHFGLIFDKLKIKKHFSICNSSLHQFVKDVPNIDVFNYFYIKKRHLFLDSQLIYSAIENGSLDIFTILFNQSYPCSLFQNNYTNIVKLLNTVWQRSKYEIYFYLINLFNGTTDSFGFRQKAIDLFNLENIKKHPNSIRTVLDRAPSWFLSKLFEETKGLPMESVVLTVDLEVIQRFMPILEVDKYHFTEFSSIGYHLFNIEKVDYNLIHVIQYVMVNFYSIHLDFEDLAKKVITKLKAACKSLDIQPSEFPYYLSKINSLESNFLLIESIIYLLRVSNLFDGLEESLLKHLGLILQSDPYSSLYVSYITHCISQSYTFNLVCRYGTLKHLNAALQLVDFDNISPREAIESAILNSNTTIIQTLIELYQSEILKIVSTSHSFRINERSMYLISYLLEKDPFIELPQSSLVILDKSLLPYLVSMNVLVPRILEPLNLPAIALTASRNGLTNIVSLLMVELPEIFTPTLLSQMFKESLAGQHEELSKYLVSSQLWISYQELTIPCQFIGKLGYIDQFQLVAEQMTPHTLELTMKKAIEHGRLELIQYLISNNYQKSLSSEDKMNIIRFGHKHIAESYLDEFKYDDQYIVESIFEDQVEIYQLLFDQLSIEKKSYVLQRLFSKLIETKTIDRNKHHFIILYAICNGAIII</sequence>
<dbReference type="PANTHER" id="PTHR32142:SF55">
    <property type="entry name" value="ANKYRIN REPEAT-CONTAINING PROTEIN-RELATED"/>
    <property type="match status" value="1"/>
</dbReference>